<keyword evidence="4" id="KW-1185">Reference proteome</keyword>
<feature type="signal peptide" evidence="2">
    <location>
        <begin position="1"/>
        <end position="16"/>
    </location>
</feature>
<evidence type="ECO:0000256" key="1">
    <source>
        <dbReference type="SAM" id="MobiDB-lite"/>
    </source>
</evidence>
<organism evidence="3 4">
    <name type="scientific">Teladorsagia circumcincta</name>
    <name type="common">Brown stomach worm</name>
    <name type="synonym">Ostertagia circumcincta</name>
    <dbReference type="NCBI Taxonomy" id="45464"/>
    <lineage>
        <taxon>Eukaryota</taxon>
        <taxon>Metazoa</taxon>
        <taxon>Ecdysozoa</taxon>
        <taxon>Nematoda</taxon>
        <taxon>Chromadorea</taxon>
        <taxon>Rhabditida</taxon>
        <taxon>Rhabditina</taxon>
        <taxon>Rhabditomorpha</taxon>
        <taxon>Strongyloidea</taxon>
        <taxon>Trichostrongylidae</taxon>
        <taxon>Teladorsagia</taxon>
    </lineage>
</organism>
<reference evidence="3 4" key="1">
    <citation type="submission" date="2015-09" db="EMBL/GenBank/DDBJ databases">
        <title>Draft genome of the parasitic nematode Teladorsagia circumcincta isolate WARC Sus (inbred).</title>
        <authorList>
            <person name="Mitreva M."/>
        </authorList>
    </citation>
    <scope>NUCLEOTIDE SEQUENCE [LARGE SCALE GENOMIC DNA]</scope>
    <source>
        <strain evidence="3 4">S</strain>
    </source>
</reference>
<dbReference type="OrthoDB" id="10599548at2759"/>
<dbReference type="AlphaFoldDB" id="A0A2G9UDP5"/>
<evidence type="ECO:0000313" key="3">
    <source>
        <dbReference type="EMBL" id="PIO68346.1"/>
    </source>
</evidence>
<protein>
    <submittedName>
        <fullName evidence="3">Uncharacterized protein</fullName>
    </submittedName>
</protein>
<sequence>MLVLLQLALLAMPSFGFFFPMGGSGGCQCVKTCPAPITCAPTPTCAIPLPCPSQVNYAAPASSYQPQYQNTWSNGVSAQYQLPASLPISPSYQTISYQAPAVSYQTAQPSYQTAQPFYQTDQFPYQTAQPSYQTISPVYTPTYQTTEPEYQVVQPVYQTERPSQTSNYVAPQPETHYTNPVQPIEPVQTISTSDSYRESVKPGGEYPTLTPTSGEASPDSYSTSANLQSITGTSYDDSAPALPPPAPQR</sequence>
<feature type="region of interest" description="Disordered" evidence="1">
    <location>
        <begin position="192"/>
        <end position="249"/>
    </location>
</feature>
<name>A0A2G9UDP5_TELCI</name>
<gene>
    <name evidence="3" type="ORF">TELCIR_09866</name>
</gene>
<evidence type="ECO:0000313" key="4">
    <source>
        <dbReference type="Proteomes" id="UP000230423"/>
    </source>
</evidence>
<keyword evidence="2" id="KW-0732">Signal</keyword>
<dbReference type="EMBL" id="KZ347143">
    <property type="protein sequence ID" value="PIO68346.1"/>
    <property type="molecule type" value="Genomic_DNA"/>
</dbReference>
<evidence type="ECO:0000256" key="2">
    <source>
        <dbReference type="SAM" id="SignalP"/>
    </source>
</evidence>
<feature type="compositionally biased region" description="Polar residues" evidence="1">
    <location>
        <begin position="209"/>
        <end position="236"/>
    </location>
</feature>
<feature type="chain" id="PRO_5013809292" evidence="2">
    <location>
        <begin position="17"/>
        <end position="249"/>
    </location>
</feature>
<accession>A0A2G9UDP5</accession>
<proteinExistence type="predicted"/>
<dbReference type="Proteomes" id="UP000230423">
    <property type="component" value="Unassembled WGS sequence"/>
</dbReference>